<dbReference type="AlphaFoldDB" id="A0A1V2I3T8"/>
<dbReference type="InterPro" id="IPR058441">
    <property type="entry name" value="DUF8128"/>
</dbReference>
<gene>
    <name evidence="5" type="ORF">BL253_28050</name>
</gene>
<protein>
    <submittedName>
        <fullName evidence="5">Type VI secretion protein</fullName>
    </submittedName>
</protein>
<dbReference type="PANTHER" id="PTHR30121:SF11">
    <property type="entry name" value="AAA+ ATPASE DOMAIN-CONTAINING PROTEIN"/>
    <property type="match status" value="1"/>
</dbReference>
<organism evidence="5 6">
    <name type="scientific">Pseudofrankia asymbiotica</name>
    <dbReference type="NCBI Taxonomy" id="1834516"/>
    <lineage>
        <taxon>Bacteria</taxon>
        <taxon>Bacillati</taxon>
        <taxon>Actinomycetota</taxon>
        <taxon>Actinomycetes</taxon>
        <taxon>Frankiales</taxon>
        <taxon>Frankiaceae</taxon>
        <taxon>Pseudofrankia</taxon>
    </lineage>
</organism>
<evidence type="ECO:0000256" key="2">
    <source>
        <dbReference type="SAM" id="Phobius"/>
    </source>
</evidence>
<sequence length="832" mass="89763">MDLLAAAATTPSSPLATYLTDPWGFLHQLLGHLRAWAVAWGPVAGPLLAGTAAGLVTLRRRMRRRYQQRLIAGARLVTVLAPPTVDPAGAGALWANLLGLLRPSWRRLVGQPHLVWEYLFDADGVRIQIWVPGVVPEGFVERAIEAAWPGAHTRTAPARAPLPVLARPGRRLLAAGGELRLGRAEALPIRTDHDVDPVRALLAAPGGLARTQRAAVQILARPVTGHRVAKARRSARRVRAGGSATLLGDLLDLLTPHMGRTRRTRRTPAPAKVDHQTSLALSAEDRAIVAKGRGAQFEVRVRYAVVAVLDEYADEDTAARVGGQLRGRAHAIASAFAAYGEHNYYKRARLRRPLPVLAARQLGHGDLLSVAEVGSLAHLPVDEATPGLQRAGAKAVAPPPDVAAAGPNIRPLGRSDAGHARPVGLRIPDARHHLHILGATGSGKSELLARMTLDDVAAGRGVVNVDPKGDQIIDILARYPLDAVDRLVLFDAESSRQTPCLNPLDQPDRARAVDNLVSIFSRVYHESWGPRTDDIFRAGLLTLAAQPEVPVLTNLPRLLTDVAYRERLVGEIDNAILAGFWQWYEALSGPARAHAIAPLMNKLRGFLLRPFVRAAIAAGPSTVDMDAVLNQGGVCLVRIAQDALGVETAALMGSIVVSAVWQATTRRARMPQGRRPDASLYLDEAHNFLTLPYALEDMLAAARGYRLGITLAHQNLAQLPRHLEESIAANARSKIYFTMSPADAKRLVRHVEPRLSEHDLANLGVFHAAARLVVTGEEAPAFTLRTEKLPAPVPGRAAQIRRELRRRAPAPAPTQPDPTAPQAQADPRRSAN</sequence>
<name>A0A1V2I3T8_9ACTN</name>
<dbReference type="Gene3D" id="3.40.50.300">
    <property type="entry name" value="P-loop containing nucleotide triphosphate hydrolases"/>
    <property type="match status" value="2"/>
</dbReference>
<dbReference type="EMBL" id="MOMC01000062">
    <property type="protein sequence ID" value="ONH25224.1"/>
    <property type="molecule type" value="Genomic_DNA"/>
</dbReference>
<evidence type="ECO:0000259" key="4">
    <source>
        <dbReference type="Pfam" id="PF26449"/>
    </source>
</evidence>
<dbReference type="RefSeq" id="WP_076820393.1">
    <property type="nucleotide sequence ID" value="NZ_MOMC01000062.1"/>
</dbReference>
<keyword evidence="6" id="KW-1185">Reference proteome</keyword>
<evidence type="ECO:0000313" key="6">
    <source>
        <dbReference type="Proteomes" id="UP000188929"/>
    </source>
</evidence>
<evidence type="ECO:0000259" key="3">
    <source>
        <dbReference type="Pfam" id="PF12696"/>
    </source>
</evidence>
<dbReference type="SUPFAM" id="SSF52540">
    <property type="entry name" value="P-loop containing nucleoside triphosphate hydrolases"/>
    <property type="match status" value="1"/>
</dbReference>
<keyword evidence="2" id="KW-0472">Membrane</keyword>
<feature type="domain" description="TraD/TraG TraM recognition site" evidence="3">
    <location>
        <begin position="680"/>
        <end position="740"/>
    </location>
</feature>
<keyword evidence="2" id="KW-0812">Transmembrane</keyword>
<feature type="compositionally biased region" description="Pro residues" evidence="1">
    <location>
        <begin position="810"/>
        <end position="819"/>
    </location>
</feature>
<dbReference type="CDD" id="cd01127">
    <property type="entry name" value="TrwB_TraG_TraD_VirD4"/>
    <property type="match status" value="2"/>
</dbReference>
<dbReference type="InterPro" id="IPR032689">
    <property type="entry name" value="TraG-D_C"/>
</dbReference>
<feature type="domain" description="DUF8128" evidence="4">
    <location>
        <begin position="112"/>
        <end position="383"/>
    </location>
</feature>
<keyword evidence="2" id="KW-1133">Transmembrane helix</keyword>
<dbReference type="InterPro" id="IPR051162">
    <property type="entry name" value="T4SS_component"/>
</dbReference>
<evidence type="ECO:0000313" key="5">
    <source>
        <dbReference type="EMBL" id="ONH25224.1"/>
    </source>
</evidence>
<accession>A0A1V2I3T8</accession>
<evidence type="ECO:0000256" key="1">
    <source>
        <dbReference type="SAM" id="MobiDB-lite"/>
    </source>
</evidence>
<dbReference type="STRING" id="1834516.BL253_28050"/>
<feature type="region of interest" description="Disordered" evidence="1">
    <location>
        <begin position="790"/>
        <end position="832"/>
    </location>
</feature>
<dbReference type="PANTHER" id="PTHR30121">
    <property type="entry name" value="UNCHARACTERIZED PROTEIN YJGR-RELATED"/>
    <property type="match status" value="1"/>
</dbReference>
<comment type="caution">
    <text evidence="5">The sequence shown here is derived from an EMBL/GenBank/DDBJ whole genome shotgun (WGS) entry which is preliminary data.</text>
</comment>
<feature type="transmembrane region" description="Helical" evidence="2">
    <location>
        <begin position="38"/>
        <end position="58"/>
    </location>
</feature>
<proteinExistence type="predicted"/>
<dbReference type="Proteomes" id="UP000188929">
    <property type="component" value="Unassembled WGS sequence"/>
</dbReference>
<reference evidence="6" key="1">
    <citation type="submission" date="2016-10" db="EMBL/GenBank/DDBJ databases">
        <title>Frankia sp. NRRL B-16386 Genome sequencing.</title>
        <authorList>
            <person name="Ghodhbane-Gtari F."/>
            <person name="Swanson E."/>
            <person name="Gueddou A."/>
            <person name="Hezbri K."/>
            <person name="Ktari K."/>
            <person name="Nouioui I."/>
            <person name="Morris K."/>
            <person name="Simpson S."/>
            <person name="Abebe-Akele F."/>
            <person name="Thomas K."/>
            <person name="Gtari M."/>
            <person name="Tisa L.S."/>
        </authorList>
    </citation>
    <scope>NUCLEOTIDE SEQUENCE [LARGE SCALE GENOMIC DNA]</scope>
    <source>
        <strain evidence="6">NRRL B-16386</strain>
    </source>
</reference>
<dbReference type="Pfam" id="PF12696">
    <property type="entry name" value="TraG-D_C"/>
    <property type="match status" value="1"/>
</dbReference>
<dbReference type="InterPro" id="IPR027417">
    <property type="entry name" value="P-loop_NTPase"/>
</dbReference>
<dbReference type="Pfam" id="PF26449">
    <property type="entry name" value="DUF8128"/>
    <property type="match status" value="1"/>
</dbReference>